<dbReference type="Gene3D" id="2.30.180.10">
    <property type="entry name" value="FAS1 domain"/>
    <property type="match status" value="2"/>
</dbReference>
<name>A0ABV7JIL3_9SPHI</name>
<dbReference type="InterPro" id="IPR000782">
    <property type="entry name" value="FAS1_domain"/>
</dbReference>
<dbReference type="InterPro" id="IPR050904">
    <property type="entry name" value="Adhesion/Biosynth-related"/>
</dbReference>
<reference evidence="4" key="1">
    <citation type="journal article" date="2019" name="Int. J. Syst. Evol. Microbiol.">
        <title>The Global Catalogue of Microorganisms (GCM) 10K type strain sequencing project: providing services to taxonomists for standard genome sequencing and annotation.</title>
        <authorList>
            <consortium name="The Broad Institute Genomics Platform"/>
            <consortium name="The Broad Institute Genome Sequencing Center for Infectious Disease"/>
            <person name="Wu L."/>
            <person name="Ma J."/>
        </authorList>
    </citation>
    <scope>NUCLEOTIDE SEQUENCE [LARGE SCALE GENOMIC DNA]</scope>
    <source>
        <strain evidence="4">KCTC 52416</strain>
    </source>
</reference>
<keyword evidence="4" id="KW-1185">Reference proteome</keyword>
<dbReference type="PROSITE" id="PS51257">
    <property type="entry name" value="PROKAR_LIPOPROTEIN"/>
    <property type="match status" value="1"/>
</dbReference>
<dbReference type="Proteomes" id="UP001595526">
    <property type="component" value="Unassembled WGS sequence"/>
</dbReference>
<dbReference type="Pfam" id="PF02469">
    <property type="entry name" value="Fasciclin"/>
    <property type="match status" value="2"/>
</dbReference>
<dbReference type="RefSeq" id="WP_379019661.1">
    <property type="nucleotide sequence ID" value="NZ_JBHRTA010000009.1"/>
</dbReference>
<feature type="chain" id="PRO_5045061858" evidence="1">
    <location>
        <begin position="23"/>
        <end position="327"/>
    </location>
</feature>
<comment type="caution">
    <text evidence="3">The sequence shown here is derived from an EMBL/GenBank/DDBJ whole genome shotgun (WGS) entry which is preliminary data.</text>
</comment>
<dbReference type="PROSITE" id="PS50213">
    <property type="entry name" value="FAS1"/>
    <property type="match status" value="2"/>
</dbReference>
<feature type="domain" description="FAS1" evidence="2">
    <location>
        <begin position="34"/>
        <end position="168"/>
    </location>
</feature>
<dbReference type="EMBL" id="JBHRTA010000009">
    <property type="protein sequence ID" value="MFC3196694.1"/>
    <property type="molecule type" value="Genomic_DNA"/>
</dbReference>
<dbReference type="PANTHER" id="PTHR10900">
    <property type="entry name" value="PERIOSTIN-RELATED"/>
    <property type="match status" value="1"/>
</dbReference>
<dbReference type="PANTHER" id="PTHR10900:SF77">
    <property type="entry name" value="FI19380P1"/>
    <property type="match status" value="1"/>
</dbReference>
<dbReference type="SMART" id="SM00554">
    <property type="entry name" value="FAS1"/>
    <property type="match status" value="2"/>
</dbReference>
<feature type="signal peptide" evidence="1">
    <location>
        <begin position="1"/>
        <end position="22"/>
    </location>
</feature>
<proteinExistence type="predicted"/>
<dbReference type="InterPro" id="IPR036378">
    <property type="entry name" value="FAS1_dom_sf"/>
</dbReference>
<keyword evidence="1" id="KW-0732">Signal</keyword>
<evidence type="ECO:0000259" key="2">
    <source>
        <dbReference type="PROSITE" id="PS50213"/>
    </source>
</evidence>
<feature type="domain" description="FAS1" evidence="2">
    <location>
        <begin position="172"/>
        <end position="323"/>
    </location>
</feature>
<evidence type="ECO:0000313" key="4">
    <source>
        <dbReference type="Proteomes" id="UP001595526"/>
    </source>
</evidence>
<dbReference type="SUPFAM" id="SSF82153">
    <property type="entry name" value="FAS1 domain"/>
    <property type="match status" value="2"/>
</dbReference>
<sequence length="327" mass="36240">MLQRKTLWILCPLACVAIGFLACDKQEVYREVDYNRITAIVNDNFNLSSFAVALDRTGMDEVLQEEEGPFTVLIPSDEAFRHSGLSNVRTMSAARLGPLVNYHILNGRYELEKFPYLLNQEIQSKGGKLYVSRWIKGADTVLSINGARVVLKDLPASNGRIQIINRVLEPYAHETLAEAAMADTTTLFVEALRRCGLMDTLRGPGPYTVFAPSNHAMRRFGYASIQQVKEANPAVLRALCEFHIGPDRRFVNDYILSTGSSHIGSQRMINTFTVTVKLIPNSSEPSGFSGIRLAAPGNTTDVNISRQDILAGNGVLHIVDDVLRLTR</sequence>
<accession>A0ABV7JIL3</accession>
<evidence type="ECO:0000313" key="3">
    <source>
        <dbReference type="EMBL" id="MFC3196694.1"/>
    </source>
</evidence>
<evidence type="ECO:0000256" key="1">
    <source>
        <dbReference type="SAM" id="SignalP"/>
    </source>
</evidence>
<protein>
    <submittedName>
        <fullName evidence="3">Fasciclin domain-containing protein</fullName>
    </submittedName>
</protein>
<organism evidence="3 4">
    <name type="scientific">Parapedobacter deserti</name>
    <dbReference type="NCBI Taxonomy" id="1912957"/>
    <lineage>
        <taxon>Bacteria</taxon>
        <taxon>Pseudomonadati</taxon>
        <taxon>Bacteroidota</taxon>
        <taxon>Sphingobacteriia</taxon>
        <taxon>Sphingobacteriales</taxon>
        <taxon>Sphingobacteriaceae</taxon>
        <taxon>Parapedobacter</taxon>
    </lineage>
</organism>
<gene>
    <name evidence="3" type="ORF">ACFOET_03620</name>
</gene>